<evidence type="ECO:0000313" key="2">
    <source>
        <dbReference type="EMBL" id="TVY08193.1"/>
    </source>
</evidence>
<keyword evidence="3" id="KW-1185">Reference proteome</keyword>
<comment type="caution">
    <text evidence="2">The sequence shown here is derived from an EMBL/GenBank/DDBJ whole genome shotgun (WGS) entry which is preliminary data.</text>
</comment>
<dbReference type="InterPro" id="IPR013022">
    <property type="entry name" value="Xyl_isomerase-like_TIM-brl"/>
</dbReference>
<dbReference type="RefSeq" id="WP_144850203.1">
    <property type="nucleotide sequence ID" value="NZ_VNJI01000026.1"/>
</dbReference>
<proteinExistence type="predicted"/>
<organism evidence="2 3">
    <name type="scientific">Paenibacillus cremeus</name>
    <dbReference type="NCBI Taxonomy" id="2163881"/>
    <lineage>
        <taxon>Bacteria</taxon>
        <taxon>Bacillati</taxon>
        <taxon>Bacillota</taxon>
        <taxon>Bacilli</taxon>
        <taxon>Bacillales</taxon>
        <taxon>Paenibacillaceae</taxon>
        <taxon>Paenibacillus</taxon>
    </lineage>
</organism>
<dbReference type="GO" id="GO:0016853">
    <property type="term" value="F:isomerase activity"/>
    <property type="evidence" value="ECO:0007669"/>
    <property type="project" value="UniProtKB-KW"/>
</dbReference>
<gene>
    <name evidence="2" type="ORF">FPZ49_20035</name>
</gene>
<dbReference type="EMBL" id="VNJI01000026">
    <property type="protein sequence ID" value="TVY08193.1"/>
    <property type="molecule type" value="Genomic_DNA"/>
</dbReference>
<dbReference type="InterPro" id="IPR036237">
    <property type="entry name" value="Xyl_isomerase-like_sf"/>
</dbReference>
<evidence type="ECO:0000313" key="3">
    <source>
        <dbReference type="Proteomes" id="UP000317036"/>
    </source>
</evidence>
<feature type="domain" description="Xylose isomerase-like TIM barrel" evidence="1">
    <location>
        <begin position="23"/>
        <end position="244"/>
    </location>
</feature>
<dbReference type="PANTHER" id="PTHR12110">
    <property type="entry name" value="HYDROXYPYRUVATE ISOMERASE"/>
    <property type="match status" value="1"/>
</dbReference>
<reference evidence="2 3" key="1">
    <citation type="submission" date="2019-07" db="EMBL/GenBank/DDBJ databases">
        <authorList>
            <person name="Kim J."/>
        </authorList>
    </citation>
    <scope>NUCLEOTIDE SEQUENCE [LARGE SCALE GENOMIC DNA]</scope>
    <source>
        <strain evidence="2 3">JC52</strain>
    </source>
</reference>
<dbReference type="Gene3D" id="3.20.20.150">
    <property type="entry name" value="Divalent-metal-dependent TIM barrel enzymes"/>
    <property type="match status" value="1"/>
</dbReference>
<dbReference type="OrthoDB" id="2817989at2"/>
<protein>
    <submittedName>
        <fullName evidence="2">Sugar phosphate isomerase/epimerase</fullName>
    </submittedName>
</protein>
<name>A0A559K7Y4_9BACL</name>
<dbReference type="InterPro" id="IPR050312">
    <property type="entry name" value="IolE/XylAMocC-like"/>
</dbReference>
<dbReference type="Proteomes" id="UP000317036">
    <property type="component" value="Unassembled WGS sequence"/>
</dbReference>
<accession>A0A559K7Y4</accession>
<sequence length="268" mass="28938">MIKLGVNSVLFKEFDFATAAKHIALCGYDGVEISAIEGMCEHLALNEWKSQVQQLKAIVQENNLEFLSMEFGSVKSEERLLRAFEAGAEIGIPIINIGPGGKTGVEEDLERSIDMLQRMSDKAASYGVTLCVKAHVGNAIDNTPTTLRAMAAISSPAFGIDMDPSHIYRANENPEEALPAVLSRVKHVHIRDCKGRQQGPGPIELQACGRGDINLYGYCKAMVDGDYNGPVVLEVIGAKPENSLAQISIVAADTYGYLNACLKQLGGR</sequence>
<dbReference type="Pfam" id="PF01261">
    <property type="entry name" value="AP_endonuc_2"/>
    <property type="match status" value="1"/>
</dbReference>
<dbReference type="SUPFAM" id="SSF51658">
    <property type="entry name" value="Xylose isomerase-like"/>
    <property type="match status" value="1"/>
</dbReference>
<dbReference type="AlphaFoldDB" id="A0A559K7Y4"/>
<evidence type="ECO:0000259" key="1">
    <source>
        <dbReference type="Pfam" id="PF01261"/>
    </source>
</evidence>
<keyword evidence="2" id="KW-0413">Isomerase</keyword>